<evidence type="ECO:0000256" key="6">
    <source>
        <dbReference type="PIRSR" id="PIRSR625705-1"/>
    </source>
</evidence>
<accession>A0A8J2XSN2</accession>
<dbReference type="SUPFAM" id="SSF55545">
    <property type="entry name" value="beta-N-acetylhexosaminidase-like domain"/>
    <property type="match status" value="1"/>
</dbReference>
<dbReference type="Proteomes" id="UP000607559">
    <property type="component" value="Unassembled WGS sequence"/>
</dbReference>
<dbReference type="InterPro" id="IPR017853">
    <property type="entry name" value="GH"/>
</dbReference>
<keyword evidence="5" id="KW-0326">Glycosidase</keyword>
<evidence type="ECO:0000256" key="3">
    <source>
        <dbReference type="ARBA" id="ARBA00012663"/>
    </source>
</evidence>
<dbReference type="GO" id="GO:0004563">
    <property type="term" value="F:beta-N-acetylhexosaminidase activity"/>
    <property type="evidence" value="ECO:0007669"/>
    <property type="project" value="UniProtKB-EC"/>
</dbReference>
<proteinExistence type="inferred from homology"/>
<dbReference type="GO" id="GO:0030203">
    <property type="term" value="P:glycosaminoglycan metabolic process"/>
    <property type="evidence" value="ECO:0007669"/>
    <property type="project" value="TreeGrafter"/>
</dbReference>
<dbReference type="EC" id="3.2.1.52" evidence="3"/>
<dbReference type="RefSeq" id="WP_188934583.1">
    <property type="nucleotide sequence ID" value="NZ_BMJC01000004.1"/>
</dbReference>
<dbReference type="AlphaFoldDB" id="A0A8J2XSN2"/>
<comment type="catalytic activity">
    <reaction evidence="1">
        <text>Hydrolysis of terminal non-reducing N-acetyl-D-hexosamine residues in N-acetyl-beta-D-hexosaminides.</text>
        <dbReference type="EC" id="3.2.1.52"/>
    </reaction>
</comment>
<evidence type="ECO:0000256" key="2">
    <source>
        <dbReference type="ARBA" id="ARBA00006285"/>
    </source>
</evidence>
<keyword evidence="11" id="KW-1185">Reference proteome</keyword>
<dbReference type="PRINTS" id="PR00738">
    <property type="entry name" value="GLHYDRLASE20"/>
</dbReference>
<feature type="chain" id="PRO_5035144441" description="beta-N-acetylhexosaminidase" evidence="7">
    <location>
        <begin position="20"/>
        <end position="648"/>
    </location>
</feature>
<dbReference type="GO" id="GO:0016020">
    <property type="term" value="C:membrane"/>
    <property type="evidence" value="ECO:0007669"/>
    <property type="project" value="TreeGrafter"/>
</dbReference>
<gene>
    <name evidence="10" type="ORF">GCM10011511_37760</name>
</gene>
<comment type="caution">
    <text evidence="10">The sequence shown here is derived from an EMBL/GenBank/DDBJ whole genome shotgun (WGS) entry which is preliminary data.</text>
</comment>
<evidence type="ECO:0000259" key="9">
    <source>
        <dbReference type="Pfam" id="PF02838"/>
    </source>
</evidence>
<dbReference type="PANTHER" id="PTHR22600">
    <property type="entry name" value="BETA-HEXOSAMINIDASE"/>
    <property type="match status" value="1"/>
</dbReference>
<reference evidence="10" key="2">
    <citation type="submission" date="2020-09" db="EMBL/GenBank/DDBJ databases">
        <authorList>
            <person name="Sun Q."/>
            <person name="Zhou Y."/>
        </authorList>
    </citation>
    <scope>NUCLEOTIDE SEQUENCE</scope>
    <source>
        <strain evidence="10">CGMCC 1.15448</strain>
    </source>
</reference>
<dbReference type="Gene3D" id="3.20.20.80">
    <property type="entry name" value="Glycosidases"/>
    <property type="match status" value="1"/>
</dbReference>
<evidence type="ECO:0000313" key="11">
    <source>
        <dbReference type="Proteomes" id="UP000607559"/>
    </source>
</evidence>
<feature type="active site" description="Proton donor" evidence="6">
    <location>
        <position position="357"/>
    </location>
</feature>
<comment type="similarity">
    <text evidence="2">Belongs to the glycosyl hydrolase 20 family.</text>
</comment>
<evidence type="ECO:0000256" key="1">
    <source>
        <dbReference type="ARBA" id="ARBA00001231"/>
    </source>
</evidence>
<evidence type="ECO:0000256" key="4">
    <source>
        <dbReference type="ARBA" id="ARBA00022801"/>
    </source>
</evidence>
<dbReference type="InterPro" id="IPR015883">
    <property type="entry name" value="Glyco_hydro_20_cat"/>
</dbReference>
<dbReference type="InterPro" id="IPR015882">
    <property type="entry name" value="HEX_bac_N"/>
</dbReference>
<feature type="domain" description="Beta-hexosaminidase bacterial type N-terminal" evidence="9">
    <location>
        <begin position="29"/>
        <end position="163"/>
    </location>
</feature>
<dbReference type="CDD" id="cd06563">
    <property type="entry name" value="GH20_chitobiase-like"/>
    <property type="match status" value="1"/>
</dbReference>
<dbReference type="Pfam" id="PF00728">
    <property type="entry name" value="Glyco_hydro_20"/>
    <property type="match status" value="1"/>
</dbReference>
<evidence type="ECO:0000256" key="5">
    <source>
        <dbReference type="ARBA" id="ARBA00023295"/>
    </source>
</evidence>
<keyword evidence="7" id="KW-0732">Signal</keyword>
<sequence length="648" mass="72891">MRKILFLLLASLASLPIFAQNSEPAAPVTLIPAPVSQTLTGGVFQLPSTIVIEAQDEHDLAQTLQDLKTRLSVPTGYSVTVTQQAKPNATIRLVLNKAAEASLGAEGYYLSVTPQAVLIRANQPAGLFYGIQTLLQVLPKEIESKQAVNRPSWTAPCITVTDYPRFGWRGLMFDVSRHFFTKQEVKDFIDEMVKYKFNLLHLHLTDDEGWRVEIKSLPRLTEVGAWNVKRVGTFGTFPDPETDEKRDYGGFYTQDDIRDIVQYAKDRFVNILPEVDVPGHSLAAIVSYPDLSCTEGADKYHVRSGEKIMNWYKGGFDALYDNTLCPANEKVYPFLDKVFTELAALFPFPYIHVGGDECAKNFWEKSPAVKALMQKEHLQTMDQVQSYFEKRVEKIIESKGKKVIGWDEILEGGLAPNAAVMSWRGVKGGIAAAKMGHSVVMSPTTFFYLDYMQGDAAIEPPVYATLRLKTTYSYEPVPDSVDPKFILGGQANLWTEQVYNTRHMQYMVWPRSMAVAEDLWTPKEKKNWDDFAGRVEAQFGRLDVEQVKYAPSMFDAIITAKKDVSVYDSVTVDLATEVNGLDIYYSFDNSNPDNFYPKYTGTLTIPKDASWLKVITYRNGKPIGRQIDVSVLALQQRVGVREPPKPVD</sequence>
<name>A0A8J2XSN2_9BACT</name>
<dbReference type="SUPFAM" id="SSF51445">
    <property type="entry name" value="(Trans)glycosidases"/>
    <property type="match status" value="1"/>
</dbReference>
<evidence type="ECO:0000256" key="7">
    <source>
        <dbReference type="SAM" id="SignalP"/>
    </source>
</evidence>
<dbReference type="Pfam" id="PF13287">
    <property type="entry name" value="Fn3_assoc"/>
    <property type="match status" value="1"/>
</dbReference>
<reference evidence="10" key="1">
    <citation type="journal article" date="2014" name="Int. J. Syst. Evol. Microbiol.">
        <title>Complete genome sequence of Corynebacterium casei LMG S-19264T (=DSM 44701T), isolated from a smear-ripened cheese.</title>
        <authorList>
            <consortium name="US DOE Joint Genome Institute (JGI-PGF)"/>
            <person name="Walter F."/>
            <person name="Albersmeier A."/>
            <person name="Kalinowski J."/>
            <person name="Ruckert C."/>
        </authorList>
    </citation>
    <scope>NUCLEOTIDE SEQUENCE</scope>
    <source>
        <strain evidence="10">CGMCC 1.15448</strain>
    </source>
</reference>
<dbReference type="PANTHER" id="PTHR22600:SF57">
    <property type="entry name" value="BETA-N-ACETYLHEXOSAMINIDASE"/>
    <property type="match status" value="1"/>
</dbReference>
<dbReference type="Gene3D" id="3.30.379.10">
    <property type="entry name" value="Chitobiase/beta-hexosaminidase domain 2-like"/>
    <property type="match status" value="1"/>
</dbReference>
<dbReference type="GO" id="GO:0005975">
    <property type="term" value="P:carbohydrate metabolic process"/>
    <property type="evidence" value="ECO:0007669"/>
    <property type="project" value="InterPro"/>
</dbReference>
<dbReference type="InterPro" id="IPR026876">
    <property type="entry name" value="Fn3_assoc_repeat"/>
</dbReference>
<organism evidence="10 11">
    <name type="scientific">Puia dinghuensis</name>
    <dbReference type="NCBI Taxonomy" id="1792502"/>
    <lineage>
        <taxon>Bacteria</taxon>
        <taxon>Pseudomonadati</taxon>
        <taxon>Bacteroidota</taxon>
        <taxon>Chitinophagia</taxon>
        <taxon>Chitinophagales</taxon>
        <taxon>Chitinophagaceae</taxon>
        <taxon>Puia</taxon>
    </lineage>
</organism>
<evidence type="ECO:0000313" key="10">
    <source>
        <dbReference type="EMBL" id="GGB10619.1"/>
    </source>
</evidence>
<dbReference type="Pfam" id="PF02838">
    <property type="entry name" value="Glyco_hydro_20b"/>
    <property type="match status" value="1"/>
</dbReference>
<evidence type="ECO:0000259" key="8">
    <source>
        <dbReference type="Pfam" id="PF00728"/>
    </source>
</evidence>
<dbReference type="EMBL" id="BMJC01000004">
    <property type="protein sequence ID" value="GGB10619.1"/>
    <property type="molecule type" value="Genomic_DNA"/>
</dbReference>
<dbReference type="InterPro" id="IPR029018">
    <property type="entry name" value="Hex-like_dom2"/>
</dbReference>
<feature type="domain" description="Glycoside hydrolase family 20 catalytic" evidence="8">
    <location>
        <begin position="166"/>
        <end position="522"/>
    </location>
</feature>
<protein>
    <recommendedName>
        <fullName evidence="3">beta-N-acetylhexosaminidase</fullName>
        <ecNumber evidence="3">3.2.1.52</ecNumber>
    </recommendedName>
</protein>
<keyword evidence="4" id="KW-0378">Hydrolase</keyword>
<dbReference type="InterPro" id="IPR025705">
    <property type="entry name" value="Beta_hexosaminidase_sua/sub"/>
</dbReference>
<feature type="signal peptide" evidence="7">
    <location>
        <begin position="1"/>
        <end position="19"/>
    </location>
</feature>